<gene>
    <name evidence="1" type="ORF">AGERDE_LOCUS12169</name>
</gene>
<dbReference type="EMBL" id="CAJVPL010007306">
    <property type="protein sequence ID" value="CAG8668997.1"/>
    <property type="molecule type" value="Genomic_DNA"/>
</dbReference>
<name>A0A9N9EC82_9GLOM</name>
<reference evidence="1" key="1">
    <citation type="submission" date="2021-06" db="EMBL/GenBank/DDBJ databases">
        <authorList>
            <person name="Kallberg Y."/>
            <person name="Tangrot J."/>
            <person name="Rosling A."/>
        </authorList>
    </citation>
    <scope>NUCLEOTIDE SEQUENCE</scope>
    <source>
        <strain evidence="1">MT106</strain>
    </source>
</reference>
<dbReference type="Proteomes" id="UP000789831">
    <property type="component" value="Unassembled WGS sequence"/>
</dbReference>
<proteinExistence type="predicted"/>
<comment type="caution">
    <text evidence="1">The sequence shown here is derived from an EMBL/GenBank/DDBJ whole genome shotgun (WGS) entry which is preliminary data.</text>
</comment>
<sequence>MSMPTPRQDHQDDIHARNIQIYDNFNTRYVNNAHSSKNTILATTTTSDNDDRNNNSTPFATVIDDAFTDNIDIIETVSLRGDSILKMTGPEKLISTAVGSYEALTSEKSMIPPIIFRSYRSLYSSDKKIRNFKTGRRKNELVTRPLLHHTRKNELIKRPPVGARYSTVEQ</sequence>
<protein>
    <submittedName>
        <fullName evidence="1">9683_t:CDS:1</fullName>
    </submittedName>
</protein>
<organism evidence="1 2">
    <name type="scientific">Ambispora gerdemannii</name>
    <dbReference type="NCBI Taxonomy" id="144530"/>
    <lineage>
        <taxon>Eukaryota</taxon>
        <taxon>Fungi</taxon>
        <taxon>Fungi incertae sedis</taxon>
        <taxon>Mucoromycota</taxon>
        <taxon>Glomeromycotina</taxon>
        <taxon>Glomeromycetes</taxon>
        <taxon>Archaeosporales</taxon>
        <taxon>Ambisporaceae</taxon>
        <taxon>Ambispora</taxon>
    </lineage>
</organism>
<dbReference type="AlphaFoldDB" id="A0A9N9EC82"/>
<feature type="non-terminal residue" evidence="1">
    <location>
        <position position="1"/>
    </location>
</feature>
<evidence type="ECO:0000313" key="1">
    <source>
        <dbReference type="EMBL" id="CAG8668997.1"/>
    </source>
</evidence>
<accession>A0A9N9EC82</accession>
<keyword evidence="2" id="KW-1185">Reference proteome</keyword>
<evidence type="ECO:0000313" key="2">
    <source>
        <dbReference type="Proteomes" id="UP000789831"/>
    </source>
</evidence>